<feature type="binding site" description="in other chain" evidence="8">
    <location>
        <begin position="151"/>
        <end position="153"/>
    </location>
    <ligand>
        <name>FMN</name>
        <dbReference type="ChEBI" id="CHEBI:58210"/>
        <note>ligand shared between dimeric partners</note>
    </ligand>
</feature>
<evidence type="ECO:0000256" key="7">
    <source>
        <dbReference type="PIRNR" id="PIRNR000232"/>
    </source>
</evidence>
<evidence type="ECO:0000313" key="11">
    <source>
        <dbReference type="Proteomes" id="UP000249725"/>
    </source>
</evidence>
<evidence type="ECO:0000313" key="10">
    <source>
        <dbReference type="EMBL" id="RAK52566.1"/>
    </source>
</evidence>
<dbReference type="InterPro" id="IPR029479">
    <property type="entry name" value="Nitroreductase"/>
</dbReference>
<keyword evidence="4 7" id="KW-0521">NADP</keyword>
<feature type="binding site" evidence="8">
    <location>
        <position position="58"/>
    </location>
    <ligand>
        <name>FMN</name>
        <dbReference type="ChEBI" id="CHEBI:58210"/>
        <note>ligand shared between dimeric partners</note>
    </ligand>
</feature>
<organism evidence="10 11">
    <name type="scientific">Phenylobacterium deserti</name>
    <dbReference type="NCBI Taxonomy" id="1914756"/>
    <lineage>
        <taxon>Bacteria</taxon>
        <taxon>Pseudomonadati</taxon>
        <taxon>Pseudomonadota</taxon>
        <taxon>Alphaproteobacteria</taxon>
        <taxon>Caulobacterales</taxon>
        <taxon>Caulobacteraceae</taxon>
        <taxon>Phenylobacterium</taxon>
    </lineage>
</organism>
<comment type="cofactor">
    <cofactor evidence="8">
        <name>FMN</name>
        <dbReference type="ChEBI" id="CHEBI:58210"/>
    </cofactor>
    <text evidence="8">Binds 1 FMN per subunit.</text>
</comment>
<keyword evidence="5 7" id="KW-0560">Oxidoreductase</keyword>
<accession>A0A328AEC9</accession>
<evidence type="ECO:0000256" key="1">
    <source>
        <dbReference type="ARBA" id="ARBA00007118"/>
    </source>
</evidence>
<feature type="binding site" description="in other chain" evidence="8">
    <location>
        <begin position="31"/>
        <end position="33"/>
    </location>
    <ligand>
        <name>FMN</name>
        <dbReference type="ChEBI" id="CHEBI:58210"/>
        <note>ligand shared between dimeric partners</note>
    </ligand>
</feature>
<comment type="similarity">
    <text evidence="1 7">Belongs to the nitroreductase family.</text>
</comment>
<dbReference type="CDD" id="cd02135">
    <property type="entry name" value="YdjA-like"/>
    <property type="match status" value="1"/>
</dbReference>
<dbReference type="EC" id="1.-.-.-" evidence="7"/>
<keyword evidence="3 7" id="KW-0288">FMN</keyword>
<dbReference type="EMBL" id="QFYR01000002">
    <property type="protein sequence ID" value="RAK52566.1"/>
    <property type="molecule type" value="Genomic_DNA"/>
</dbReference>
<name>A0A328AEC9_9CAUL</name>
<evidence type="ECO:0000256" key="8">
    <source>
        <dbReference type="PIRSR" id="PIRSR000232-1"/>
    </source>
</evidence>
<dbReference type="InterPro" id="IPR000415">
    <property type="entry name" value="Nitroreductase-like"/>
</dbReference>
<dbReference type="PANTHER" id="PTHR43821:SF1">
    <property type="entry name" value="NAD(P)H NITROREDUCTASE YDJA-RELATED"/>
    <property type="match status" value="1"/>
</dbReference>
<dbReference type="Pfam" id="PF00881">
    <property type="entry name" value="Nitroreductase"/>
    <property type="match status" value="1"/>
</dbReference>
<dbReference type="InterPro" id="IPR026021">
    <property type="entry name" value="YdjA-like"/>
</dbReference>
<sequence length="203" mass="21608">MTDAVLPPAPEFGAPLQILPSPEVLRFLALRRSAPAVALRSPAPTAAQLQDLIRLAARVPDHGKLAPWRFVVLEGDAKDRFAAGLEQLAQSRGDAVAASKLGKLKIPPLAIAVVSSPKAAAIPEWEQLLSAGAVCTNLTYAASAMGFGANWITDWYSYDREALALLGASADEKVAGFILIGTVVEPPLERERPDHSKLVSRWG</sequence>
<dbReference type="OrthoDB" id="9804207at2"/>
<keyword evidence="6 7" id="KW-0520">NAD</keyword>
<gene>
    <name evidence="10" type="ORF">DJ018_10155</name>
</gene>
<dbReference type="PIRSF" id="PIRSF000232">
    <property type="entry name" value="YdjA"/>
    <property type="match status" value="1"/>
</dbReference>
<keyword evidence="2 7" id="KW-0285">Flavoprotein</keyword>
<keyword evidence="11" id="KW-1185">Reference proteome</keyword>
<evidence type="ECO:0000256" key="6">
    <source>
        <dbReference type="ARBA" id="ARBA00023027"/>
    </source>
</evidence>
<evidence type="ECO:0000256" key="4">
    <source>
        <dbReference type="ARBA" id="ARBA00022857"/>
    </source>
</evidence>
<dbReference type="Proteomes" id="UP000249725">
    <property type="component" value="Unassembled WGS sequence"/>
</dbReference>
<dbReference type="RefSeq" id="WP_111514852.1">
    <property type="nucleotide sequence ID" value="NZ_QFYR01000002.1"/>
</dbReference>
<evidence type="ECO:0000259" key="9">
    <source>
        <dbReference type="Pfam" id="PF00881"/>
    </source>
</evidence>
<reference evidence="11" key="1">
    <citation type="submission" date="2018-05" db="EMBL/GenBank/DDBJ databases">
        <authorList>
            <person name="Li X."/>
        </authorList>
    </citation>
    <scope>NUCLEOTIDE SEQUENCE [LARGE SCALE GENOMIC DNA]</scope>
    <source>
        <strain evidence="11">YIM 73061</strain>
    </source>
</reference>
<dbReference type="GO" id="GO:0016491">
    <property type="term" value="F:oxidoreductase activity"/>
    <property type="evidence" value="ECO:0007669"/>
    <property type="project" value="UniProtKB-UniRule"/>
</dbReference>
<dbReference type="Gene3D" id="3.40.109.10">
    <property type="entry name" value="NADH Oxidase"/>
    <property type="match status" value="1"/>
</dbReference>
<feature type="binding site" evidence="8">
    <location>
        <position position="62"/>
    </location>
    <ligand>
        <name>FMN</name>
        <dbReference type="ChEBI" id="CHEBI:58210"/>
        <note>ligand shared between dimeric partners</note>
    </ligand>
</feature>
<proteinExistence type="inferred from homology"/>
<protein>
    <recommendedName>
        <fullName evidence="7">Putative NAD(P)H nitroreductase</fullName>
        <ecNumber evidence="7">1.-.-.-</ecNumber>
    </recommendedName>
</protein>
<evidence type="ECO:0000256" key="3">
    <source>
        <dbReference type="ARBA" id="ARBA00022643"/>
    </source>
</evidence>
<comment type="caution">
    <text evidence="10">The sequence shown here is derived from an EMBL/GenBank/DDBJ whole genome shotgun (WGS) entry which is preliminary data.</text>
</comment>
<dbReference type="AlphaFoldDB" id="A0A328AEC9"/>
<dbReference type="PANTHER" id="PTHR43821">
    <property type="entry name" value="NAD(P)H NITROREDUCTASE YDJA-RELATED"/>
    <property type="match status" value="1"/>
</dbReference>
<dbReference type="SUPFAM" id="SSF55469">
    <property type="entry name" value="FMN-dependent nitroreductase-like"/>
    <property type="match status" value="1"/>
</dbReference>
<evidence type="ECO:0000256" key="2">
    <source>
        <dbReference type="ARBA" id="ARBA00022630"/>
    </source>
</evidence>
<feature type="domain" description="Nitroreductase" evidence="9">
    <location>
        <begin position="42"/>
        <end position="181"/>
    </location>
</feature>
<evidence type="ECO:0000256" key="5">
    <source>
        <dbReference type="ARBA" id="ARBA00023002"/>
    </source>
</evidence>
<dbReference type="InterPro" id="IPR052530">
    <property type="entry name" value="NAD(P)H_nitroreductase"/>
</dbReference>